<evidence type="ECO:0000259" key="2">
    <source>
        <dbReference type="SMART" id="SM00849"/>
    </source>
</evidence>
<dbReference type="GO" id="GO:0005737">
    <property type="term" value="C:cytoplasm"/>
    <property type="evidence" value="ECO:0007669"/>
    <property type="project" value="TreeGrafter"/>
</dbReference>
<proteinExistence type="predicted"/>
<evidence type="ECO:0000313" key="4">
    <source>
        <dbReference type="Proteomes" id="UP000646827"/>
    </source>
</evidence>
<comment type="caution">
    <text evidence="3">The sequence shown here is derived from an EMBL/GenBank/DDBJ whole genome shotgun (WGS) entry which is preliminary data.</text>
</comment>
<feature type="binding site" evidence="1">
    <location>
        <position position="173"/>
    </location>
    <ligand>
        <name>an N-acyl-1,2-diacyl-sn-glycero-3-phosphoethanolamine</name>
        <dbReference type="ChEBI" id="CHEBI:62537"/>
    </ligand>
</feature>
<dbReference type="PIRSF" id="PIRSF038896">
    <property type="entry name" value="NAPE-PLD"/>
    <property type="match status" value="1"/>
</dbReference>
<dbReference type="OrthoDB" id="332863at2759"/>
<protein>
    <recommendedName>
        <fullName evidence="2">Metallo-beta-lactamase domain-containing protein</fullName>
    </recommendedName>
</protein>
<dbReference type="GO" id="GO:0070290">
    <property type="term" value="F:N-acylphosphatidylethanolamine-specific phospholipase D activity"/>
    <property type="evidence" value="ECO:0007669"/>
    <property type="project" value="InterPro"/>
</dbReference>
<dbReference type="InterPro" id="IPR036866">
    <property type="entry name" value="RibonucZ/Hydroxyglut_hydro"/>
</dbReference>
<feature type="domain" description="Metallo-beta-lactamase" evidence="2">
    <location>
        <begin position="116"/>
        <end position="324"/>
    </location>
</feature>
<evidence type="ECO:0000256" key="1">
    <source>
        <dbReference type="PIRSR" id="PIRSR038896-50"/>
    </source>
</evidence>
<organism evidence="3 4">
    <name type="scientific">Circinella minor</name>
    <dbReference type="NCBI Taxonomy" id="1195481"/>
    <lineage>
        <taxon>Eukaryota</taxon>
        <taxon>Fungi</taxon>
        <taxon>Fungi incertae sedis</taxon>
        <taxon>Mucoromycota</taxon>
        <taxon>Mucoromycotina</taxon>
        <taxon>Mucoromycetes</taxon>
        <taxon>Mucorales</taxon>
        <taxon>Lichtheimiaceae</taxon>
        <taxon>Circinella</taxon>
    </lineage>
</organism>
<dbReference type="EMBL" id="JAEPRB010000070">
    <property type="protein sequence ID" value="KAG2223014.1"/>
    <property type="molecule type" value="Genomic_DNA"/>
</dbReference>
<dbReference type="GO" id="GO:0008270">
    <property type="term" value="F:zinc ion binding"/>
    <property type="evidence" value="ECO:0007669"/>
    <property type="project" value="InterPro"/>
</dbReference>
<dbReference type="InterPro" id="IPR024884">
    <property type="entry name" value="NAPE-PLD"/>
</dbReference>
<sequence length="404" mass="45735">MSRPFSRAVSLGVFSSVTAFSALYCYKTLPFGSRSFTTMTKSGDHHHGNGFRNPWESATVQGLRETFKMLSEVNLRKTEQTITSNAKPPMVEKMNWELIREPSQAGENNIVVTWLGHACALVQINGLNVLLDPVFSDRCSPFQFVGPKRYTDAPCQLKDLPQIDAIVISHNHYDHLDTNSIKELAEQHPKAHFYVPLGNKAWFHIKNTNERVTELDWWEHKTLTLGDNVVKFTCTPSQHFSGRGIFDRNKTLWASWCLEGIRNDKVSGGKVFFGGDTGYRSVPTEASPNDQYDEDYLDNLPHCPAFKEIGNKIGPFDLSLIPIGAYSPRWFMSTVHCSPEDAVRVHEDIKSKKSIGIHWGTFVLTDEPVHEPPERLKKALKKRGHQEQSFDVLKLGETFVVETS</sequence>
<dbReference type="Pfam" id="PF12706">
    <property type="entry name" value="Lactamase_B_2"/>
    <property type="match status" value="2"/>
</dbReference>
<dbReference type="SUPFAM" id="SSF56281">
    <property type="entry name" value="Metallo-hydrolase/oxidoreductase"/>
    <property type="match status" value="1"/>
</dbReference>
<dbReference type="PANTHER" id="PTHR15032">
    <property type="entry name" value="N-ACYL-PHOSPHATIDYLETHANOLAMINE-HYDROLYZING PHOSPHOLIPASE D"/>
    <property type="match status" value="1"/>
</dbReference>
<dbReference type="GO" id="GO:0070292">
    <property type="term" value="P:N-acylphosphatidylethanolamine metabolic process"/>
    <property type="evidence" value="ECO:0007669"/>
    <property type="project" value="TreeGrafter"/>
</dbReference>
<dbReference type="InterPro" id="IPR001279">
    <property type="entry name" value="Metallo-B-lactamas"/>
</dbReference>
<dbReference type="AlphaFoldDB" id="A0A8H7VQ81"/>
<reference evidence="3 4" key="1">
    <citation type="submission" date="2020-12" db="EMBL/GenBank/DDBJ databases">
        <title>Metabolic potential, ecology and presence of endohyphal bacteria is reflected in genomic diversity of Mucoromycotina.</title>
        <authorList>
            <person name="Muszewska A."/>
            <person name="Okrasinska A."/>
            <person name="Steczkiewicz K."/>
            <person name="Drgas O."/>
            <person name="Orlowska M."/>
            <person name="Perlinska-Lenart U."/>
            <person name="Aleksandrzak-Piekarczyk T."/>
            <person name="Szatraj K."/>
            <person name="Zielenkiewicz U."/>
            <person name="Pilsyk S."/>
            <person name="Malc E."/>
            <person name="Mieczkowski P."/>
            <person name="Kruszewska J.S."/>
            <person name="Biernat P."/>
            <person name="Pawlowska J."/>
        </authorList>
    </citation>
    <scope>NUCLEOTIDE SEQUENCE [LARGE SCALE GENOMIC DNA]</scope>
    <source>
        <strain evidence="3 4">CBS 142.35</strain>
    </source>
</reference>
<keyword evidence="4" id="KW-1185">Reference proteome</keyword>
<evidence type="ECO:0000313" key="3">
    <source>
        <dbReference type="EMBL" id="KAG2223014.1"/>
    </source>
</evidence>
<dbReference type="Gene3D" id="3.60.15.10">
    <property type="entry name" value="Ribonuclease Z/Hydroxyacylglutathione hydrolase-like"/>
    <property type="match status" value="1"/>
</dbReference>
<name>A0A8H7VQ81_9FUNG</name>
<dbReference type="PANTHER" id="PTHR15032:SF4">
    <property type="entry name" value="N-ACYL-PHOSPHATIDYLETHANOLAMINE-HYDROLYZING PHOSPHOLIPASE D"/>
    <property type="match status" value="1"/>
</dbReference>
<dbReference type="SMART" id="SM00849">
    <property type="entry name" value="Lactamase_B"/>
    <property type="match status" value="1"/>
</dbReference>
<gene>
    <name evidence="3" type="ORF">INT45_012313</name>
</gene>
<feature type="binding site" evidence="1">
    <location>
        <position position="336"/>
    </location>
    <ligand>
        <name>an N-acyl-1,2-diacyl-sn-glycero-3-phosphoethanolamine</name>
        <dbReference type="ChEBI" id="CHEBI:62537"/>
    </ligand>
</feature>
<accession>A0A8H7VQ81</accession>
<dbReference type="Proteomes" id="UP000646827">
    <property type="component" value="Unassembled WGS sequence"/>
</dbReference>
<dbReference type="GO" id="GO:0070291">
    <property type="term" value="P:N-acylethanolamine metabolic process"/>
    <property type="evidence" value="ECO:0007669"/>
    <property type="project" value="TreeGrafter"/>
</dbReference>